<keyword evidence="1" id="KW-0175">Coiled coil</keyword>
<evidence type="ECO:0000313" key="4">
    <source>
        <dbReference type="Proteomes" id="UP001454036"/>
    </source>
</evidence>
<reference evidence="3 4" key="1">
    <citation type="submission" date="2024-01" db="EMBL/GenBank/DDBJ databases">
        <title>The complete chloroplast genome sequence of Lithospermum erythrorhizon: insights into the phylogenetic relationship among Boraginaceae species and the maternal lineages of purple gromwells.</title>
        <authorList>
            <person name="Okada T."/>
            <person name="Watanabe K."/>
        </authorList>
    </citation>
    <scope>NUCLEOTIDE SEQUENCE [LARGE SCALE GENOMIC DNA]</scope>
</reference>
<keyword evidence="4" id="KW-1185">Reference proteome</keyword>
<dbReference type="Proteomes" id="UP001454036">
    <property type="component" value="Unassembled WGS sequence"/>
</dbReference>
<evidence type="ECO:0000256" key="2">
    <source>
        <dbReference type="SAM" id="MobiDB-lite"/>
    </source>
</evidence>
<dbReference type="AlphaFoldDB" id="A0AAV3QXS4"/>
<accession>A0AAV3QXS4</accession>
<dbReference type="PANTHER" id="PTHR34676">
    <property type="entry name" value="DUF4219 DOMAIN-CONTAINING PROTEIN-RELATED"/>
    <property type="match status" value="1"/>
</dbReference>
<sequence>MSYKIAKEICDLLETAHVGTNQVNQTKIRLLTKEYHKFEIKEGESIADMHQRFNVIFNNLQSLGNEFSREEINEKIFETLTDDYDGKICAVAEAKDIGTIPVQELISSLEAEEELIAYKKVRRKNKKSLALVAAKVDKLIEMNTMKTTWDDDVTEEGSYSEVEKIDNNVCLWQMTPWRISELENDINVLKVEVDLKKDVALEKVELKQLLEKAKKQNASKFTKELIKKFDIADAKVISTPMATRQSSTRMSKTSGHGSEDDRDLGEVPFAVDVEQIHEGIGSSIGTWSGHGLSPDQMWFFGLHLRRFQEFRRDLVRIWTNSLSK</sequence>
<organism evidence="3 4">
    <name type="scientific">Lithospermum erythrorhizon</name>
    <name type="common">Purple gromwell</name>
    <name type="synonym">Lithospermum officinale var. erythrorhizon</name>
    <dbReference type="NCBI Taxonomy" id="34254"/>
    <lineage>
        <taxon>Eukaryota</taxon>
        <taxon>Viridiplantae</taxon>
        <taxon>Streptophyta</taxon>
        <taxon>Embryophyta</taxon>
        <taxon>Tracheophyta</taxon>
        <taxon>Spermatophyta</taxon>
        <taxon>Magnoliopsida</taxon>
        <taxon>eudicotyledons</taxon>
        <taxon>Gunneridae</taxon>
        <taxon>Pentapetalae</taxon>
        <taxon>asterids</taxon>
        <taxon>lamiids</taxon>
        <taxon>Boraginales</taxon>
        <taxon>Boraginaceae</taxon>
        <taxon>Boraginoideae</taxon>
        <taxon>Lithospermeae</taxon>
        <taxon>Lithospermum</taxon>
    </lineage>
</organism>
<evidence type="ECO:0000256" key="1">
    <source>
        <dbReference type="SAM" id="Coils"/>
    </source>
</evidence>
<dbReference type="Pfam" id="PF14223">
    <property type="entry name" value="Retrotran_gag_2"/>
    <property type="match status" value="1"/>
</dbReference>
<gene>
    <name evidence="3" type="ORF">LIER_22678</name>
</gene>
<dbReference type="EMBL" id="BAABME010006246">
    <property type="protein sequence ID" value="GAA0167833.1"/>
    <property type="molecule type" value="Genomic_DNA"/>
</dbReference>
<protein>
    <submittedName>
        <fullName evidence="3">Uncharacterized protein</fullName>
    </submittedName>
</protein>
<comment type="caution">
    <text evidence="3">The sequence shown here is derived from an EMBL/GenBank/DDBJ whole genome shotgun (WGS) entry which is preliminary data.</text>
</comment>
<proteinExistence type="predicted"/>
<name>A0AAV3QXS4_LITER</name>
<feature type="compositionally biased region" description="Polar residues" evidence="2">
    <location>
        <begin position="242"/>
        <end position="256"/>
    </location>
</feature>
<feature type="coiled-coil region" evidence="1">
    <location>
        <begin position="179"/>
        <end position="216"/>
    </location>
</feature>
<feature type="region of interest" description="Disordered" evidence="2">
    <location>
        <begin position="242"/>
        <end position="264"/>
    </location>
</feature>
<dbReference type="PANTHER" id="PTHR34676:SF17">
    <property type="entry name" value="OS06G0684500 PROTEIN"/>
    <property type="match status" value="1"/>
</dbReference>
<evidence type="ECO:0000313" key="3">
    <source>
        <dbReference type="EMBL" id="GAA0167833.1"/>
    </source>
</evidence>